<accession>A3V5V9</accession>
<dbReference type="STRING" id="314232.SKA53_04328"/>
<organism evidence="2 3">
    <name type="scientific">Yoonia vestfoldensis SKA53</name>
    <dbReference type="NCBI Taxonomy" id="314232"/>
    <lineage>
        <taxon>Bacteria</taxon>
        <taxon>Pseudomonadati</taxon>
        <taxon>Pseudomonadota</taxon>
        <taxon>Alphaproteobacteria</taxon>
        <taxon>Rhodobacterales</taxon>
        <taxon>Paracoccaceae</taxon>
        <taxon>Yoonia</taxon>
    </lineage>
</organism>
<name>A3V5V9_9RHOB</name>
<protein>
    <recommendedName>
        <fullName evidence="1">YokE-like PH domain-containing protein</fullName>
    </recommendedName>
</protein>
<dbReference type="Proteomes" id="UP000004507">
    <property type="component" value="Unassembled WGS sequence"/>
</dbReference>
<dbReference type="HOGENOM" id="CLU_093409_2_0_5"/>
<dbReference type="InterPro" id="IPR039519">
    <property type="entry name" value="YokE-like_PH"/>
</dbReference>
<comment type="caution">
    <text evidence="2">The sequence shown here is derived from an EMBL/GenBank/DDBJ whole genome shotgun (WGS) entry which is preliminary data.</text>
</comment>
<evidence type="ECO:0000259" key="1">
    <source>
        <dbReference type="Pfam" id="PF14470"/>
    </source>
</evidence>
<keyword evidence="3" id="KW-1185">Reference proteome</keyword>
<dbReference type="AlphaFoldDB" id="A3V5V9"/>
<dbReference type="EMBL" id="AAMS01000005">
    <property type="protein sequence ID" value="EAQ06283.1"/>
    <property type="molecule type" value="Genomic_DNA"/>
</dbReference>
<gene>
    <name evidence="2" type="ORF">SKA53_04328</name>
</gene>
<dbReference type="eggNOG" id="ENOG5032U4N">
    <property type="taxonomic scope" value="Bacteria"/>
</dbReference>
<feature type="domain" description="YokE-like PH" evidence="1">
    <location>
        <begin position="43"/>
        <end position="145"/>
    </location>
</feature>
<evidence type="ECO:0000313" key="2">
    <source>
        <dbReference type="EMBL" id="EAQ06283.1"/>
    </source>
</evidence>
<dbReference type="Pfam" id="PF14470">
    <property type="entry name" value="bPH_3"/>
    <property type="match status" value="1"/>
</dbReference>
<reference evidence="2 3" key="1">
    <citation type="submission" date="2006-01" db="EMBL/GenBank/DDBJ databases">
        <authorList>
            <person name="Hagstrom A."/>
            <person name="Ferriera S."/>
            <person name="Johnson J."/>
            <person name="Kravitz S."/>
            <person name="Halpern A."/>
            <person name="Remington K."/>
            <person name="Beeson K."/>
            <person name="Tran B."/>
            <person name="Rogers Y.-H."/>
            <person name="Friedman R."/>
            <person name="Venter J.C."/>
        </authorList>
    </citation>
    <scope>NUCLEOTIDE SEQUENCE [LARGE SCALE GENOMIC DNA]</scope>
    <source>
        <strain evidence="2 3">SKA53</strain>
    </source>
</reference>
<evidence type="ECO:0000313" key="3">
    <source>
        <dbReference type="Proteomes" id="UP000004507"/>
    </source>
</evidence>
<sequence>MNNMEKRKELTQKRNWSGIFELNGVKIDSFGTKKELSVLGDYLQKDEVVFALVSGVMSQSVTSNDFDFGANTWIAALTSERVLCLDHAMMSSSVDTQSIRLNRIQGVSASQGWIFGKVTIDIGARLIVIDNCEKSHVKIFADLANQLIRQKDDEAASPSVSNLSIADEISKLNDLYIKGVFTADEFSKAKAKLIDKL</sequence>
<proteinExistence type="predicted"/>